<accession>E2BVR8</accession>
<evidence type="ECO:0000313" key="2">
    <source>
        <dbReference type="Proteomes" id="UP000008237"/>
    </source>
</evidence>
<dbReference type="Proteomes" id="UP000008237">
    <property type="component" value="Unassembled WGS sequence"/>
</dbReference>
<proteinExistence type="predicted"/>
<dbReference type="InParanoid" id="E2BVR8"/>
<evidence type="ECO:0000313" key="1">
    <source>
        <dbReference type="EMBL" id="EFN80212.1"/>
    </source>
</evidence>
<dbReference type="AlphaFoldDB" id="E2BVR8"/>
<organism evidence="2">
    <name type="scientific">Harpegnathos saltator</name>
    <name type="common">Jerdon's jumping ant</name>
    <dbReference type="NCBI Taxonomy" id="610380"/>
    <lineage>
        <taxon>Eukaryota</taxon>
        <taxon>Metazoa</taxon>
        <taxon>Ecdysozoa</taxon>
        <taxon>Arthropoda</taxon>
        <taxon>Hexapoda</taxon>
        <taxon>Insecta</taxon>
        <taxon>Pterygota</taxon>
        <taxon>Neoptera</taxon>
        <taxon>Endopterygota</taxon>
        <taxon>Hymenoptera</taxon>
        <taxon>Apocrita</taxon>
        <taxon>Aculeata</taxon>
        <taxon>Formicoidea</taxon>
        <taxon>Formicidae</taxon>
        <taxon>Ponerinae</taxon>
        <taxon>Ponerini</taxon>
        <taxon>Harpegnathos</taxon>
    </lineage>
</organism>
<gene>
    <name evidence="1" type="ORF">EAI_11607</name>
</gene>
<keyword evidence="2" id="KW-1185">Reference proteome</keyword>
<dbReference type="EMBL" id="GL450954">
    <property type="protein sequence ID" value="EFN80212.1"/>
    <property type="molecule type" value="Genomic_DNA"/>
</dbReference>
<name>E2BVR8_HARSA</name>
<protein>
    <submittedName>
        <fullName evidence="1">Uncharacterized protein</fullName>
    </submittedName>
</protein>
<reference evidence="1 2" key="1">
    <citation type="journal article" date="2010" name="Science">
        <title>Genomic comparison of the ants Camponotus floridanus and Harpegnathos saltator.</title>
        <authorList>
            <person name="Bonasio R."/>
            <person name="Zhang G."/>
            <person name="Ye C."/>
            <person name="Mutti N.S."/>
            <person name="Fang X."/>
            <person name="Qin N."/>
            <person name="Donahue G."/>
            <person name="Yang P."/>
            <person name="Li Q."/>
            <person name="Li C."/>
            <person name="Zhang P."/>
            <person name="Huang Z."/>
            <person name="Berger S.L."/>
            <person name="Reinberg D."/>
            <person name="Wang J."/>
            <person name="Liebig J."/>
        </authorList>
    </citation>
    <scope>NUCLEOTIDE SEQUENCE [LARGE SCALE GENOMIC DNA]</scope>
    <source>
        <strain evidence="1 2">R22 G/1</strain>
    </source>
</reference>
<sequence>MIRDARNLHVMIDPFELLLQRYCIREDSTVTMRDTDLYRFLREFVEETGYLVSRVNCREIVIKLKERIKTDYPNAFDDKRRVFHLSFAQR</sequence>